<dbReference type="GO" id="GO:0001671">
    <property type="term" value="F:ATPase activator activity"/>
    <property type="evidence" value="ECO:0007669"/>
    <property type="project" value="TreeGrafter"/>
</dbReference>
<evidence type="ECO:0000256" key="3">
    <source>
        <dbReference type="ARBA" id="ARBA00022692"/>
    </source>
</evidence>
<name>A0AAV2ST00_MEGNR</name>
<comment type="similarity">
    <text evidence="2">Belongs to the X(+)/potassium ATPases subunit beta family.</text>
</comment>
<keyword evidence="4" id="KW-0735">Signal-anchor</keyword>
<proteinExistence type="inferred from homology"/>
<keyword evidence="3" id="KW-0812">Transmembrane</keyword>
<dbReference type="GO" id="GO:0030007">
    <property type="term" value="P:intracellular potassium ion homeostasis"/>
    <property type="evidence" value="ECO:0007669"/>
    <property type="project" value="TreeGrafter"/>
</dbReference>
<sequence>MESVCGQEEMCLLRKPNNHLDAIFLQIIGWVPEVYDNIDELPADMPEDLKEYIRIRTHNNGGKTPKFVWMSCRGKNPADEKYIGEIVYKPWQGFPAYYFPYMNTPGYLPPIVVVRFVAPTFNVVIQVECKVYAKNIKHKRQEGLGLLIYQKL</sequence>
<reference evidence="7 8" key="1">
    <citation type="submission" date="2024-05" db="EMBL/GenBank/DDBJ databases">
        <authorList>
            <person name="Wallberg A."/>
        </authorList>
    </citation>
    <scope>NUCLEOTIDE SEQUENCE [LARGE SCALE GENOMIC DNA]</scope>
</reference>
<dbReference type="PANTHER" id="PTHR11523">
    <property type="entry name" value="SODIUM/POTASSIUM-DEPENDENT ATPASE BETA SUBUNIT"/>
    <property type="match status" value="1"/>
</dbReference>
<evidence type="ECO:0000313" key="8">
    <source>
        <dbReference type="Proteomes" id="UP001497623"/>
    </source>
</evidence>
<dbReference type="Proteomes" id="UP001497623">
    <property type="component" value="Unassembled WGS sequence"/>
</dbReference>
<dbReference type="InterPro" id="IPR000402">
    <property type="entry name" value="Na/K_ATPase_sub_beta"/>
</dbReference>
<feature type="non-terminal residue" evidence="7">
    <location>
        <position position="152"/>
    </location>
</feature>
<evidence type="ECO:0000256" key="6">
    <source>
        <dbReference type="ARBA" id="ARBA00023136"/>
    </source>
</evidence>
<dbReference type="EMBL" id="CAXKWB010142701">
    <property type="protein sequence ID" value="CAL4245963.1"/>
    <property type="molecule type" value="Genomic_DNA"/>
</dbReference>
<evidence type="ECO:0008006" key="9">
    <source>
        <dbReference type="Google" id="ProtNLM"/>
    </source>
</evidence>
<evidence type="ECO:0000256" key="2">
    <source>
        <dbReference type="ARBA" id="ARBA00005876"/>
    </source>
</evidence>
<comment type="caution">
    <text evidence="7">The sequence shown here is derived from an EMBL/GenBank/DDBJ whole genome shotgun (WGS) entry which is preliminary data.</text>
</comment>
<evidence type="ECO:0000313" key="7">
    <source>
        <dbReference type="EMBL" id="CAL4245963.1"/>
    </source>
</evidence>
<dbReference type="AlphaFoldDB" id="A0AAV2ST00"/>
<keyword evidence="8" id="KW-1185">Reference proteome</keyword>
<protein>
    <recommendedName>
        <fullName evidence="9">Sodium/potassium-transporting ATPase subunit beta-2</fullName>
    </recommendedName>
</protein>
<organism evidence="7 8">
    <name type="scientific">Meganyctiphanes norvegica</name>
    <name type="common">Northern krill</name>
    <name type="synonym">Thysanopoda norvegica</name>
    <dbReference type="NCBI Taxonomy" id="48144"/>
    <lineage>
        <taxon>Eukaryota</taxon>
        <taxon>Metazoa</taxon>
        <taxon>Ecdysozoa</taxon>
        <taxon>Arthropoda</taxon>
        <taxon>Crustacea</taxon>
        <taxon>Multicrustacea</taxon>
        <taxon>Malacostraca</taxon>
        <taxon>Eumalacostraca</taxon>
        <taxon>Eucarida</taxon>
        <taxon>Euphausiacea</taxon>
        <taxon>Euphausiidae</taxon>
        <taxon>Meganyctiphanes</taxon>
    </lineage>
</organism>
<evidence type="ECO:0000256" key="5">
    <source>
        <dbReference type="ARBA" id="ARBA00022989"/>
    </source>
</evidence>
<dbReference type="GO" id="GO:0036376">
    <property type="term" value="P:sodium ion export across plasma membrane"/>
    <property type="evidence" value="ECO:0007669"/>
    <property type="project" value="TreeGrafter"/>
</dbReference>
<gene>
    <name evidence="7" type="ORF">MNOR_LOCUS41166</name>
</gene>
<dbReference type="GO" id="GO:1990573">
    <property type="term" value="P:potassium ion import across plasma membrane"/>
    <property type="evidence" value="ECO:0007669"/>
    <property type="project" value="TreeGrafter"/>
</dbReference>
<evidence type="ECO:0000256" key="4">
    <source>
        <dbReference type="ARBA" id="ARBA00022968"/>
    </source>
</evidence>
<dbReference type="Pfam" id="PF00287">
    <property type="entry name" value="Na_K-ATPase"/>
    <property type="match status" value="1"/>
</dbReference>
<dbReference type="Gene3D" id="2.60.40.1660">
    <property type="entry name" value="Na, k-atpase alpha subunit"/>
    <property type="match status" value="1"/>
</dbReference>
<dbReference type="GO" id="GO:0006883">
    <property type="term" value="P:intracellular sodium ion homeostasis"/>
    <property type="evidence" value="ECO:0007669"/>
    <property type="project" value="TreeGrafter"/>
</dbReference>
<accession>A0AAV2ST00</accession>
<dbReference type="PANTHER" id="PTHR11523:SF28">
    <property type="entry name" value="NA_K-ATPASE BETA SUBUNIT ISOFORM 4-RELATED"/>
    <property type="match status" value="1"/>
</dbReference>
<dbReference type="GO" id="GO:0005890">
    <property type="term" value="C:sodium:potassium-exchanging ATPase complex"/>
    <property type="evidence" value="ECO:0007669"/>
    <property type="project" value="InterPro"/>
</dbReference>
<keyword evidence="6" id="KW-0472">Membrane</keyword>
<comment type="subcellular location">
    <subcellularLocation>
        <location evidence="1">Membrane</location>
        <topology evidence="1">Single-pass type II membrane protein</topology>
    </subcellularLocation>
</comment>
<dbReference type="InterPro" id="IPR038702">
    <property type="entry name" value="Na/K_ATPase_sub_beta_sf"/>
</dbReference>
<evidence type="ECO:0000256" key="1">
    <source>
        <dbReference type="ARBA" id="ARBA00004606"/>
    </source>
</evidence>
<keyword evidence="5" id="KW-1133">Transmembrane helix</keyword>